<organism evidence="2 3">
    <name type="scientific">Pseudomonas ekonensis</name>
    <dbReference type="NCBI Taxonomy" id="2842353"/>
    <lineage>
        <taxon>Bacteria</taxon>
        <taxon>Pseudomonadati</taxon>
        <taxon>Pseudomonadota</taxon>
        <taxon>Gammaproteobacteria</taxon>
        <taxon>Pseudomonadales</taxon>
        <taxon>Pseudomonadaceae</taxon>
        <taxon>Pseudomonas</taxon>
    </lineage>
</organism>
<dbReference type="Pfam" id="PF13021">
    <property type="entry name" value="DUF3885"/>
    <property type="match status" value="1"/>
</dbReference>
<evidence type="ECO:0000313" key="3">
    <source>
        <dbReference type="Proteomes" id="UP000765224"/>
    </source>
</evidence>
<dbReference type="Proteomes" id="UP000765224">
    <property type="component" value="Unassembled WGS sequence"/>
</dbReference>
<protein>
    <submittedName>
        <fullName evidence="2">DUF3885 domain-containing protein</fullName>
    </submittedName>
</protein>
<dbReference type="EMBL" id="JAHSTS010000001">
    <property type="protein sequence ID" value="MBV4458534.1"/>
    <property type="molecule type" value="Genomic_DNA"/>
</dbReference>
<gene>
    <name evidence="2" type="ORF">KVG96_11275</name>
</gene>
<reference evidence="2 3" key="1">
    <citation type="submission" date="2021-06" db="EMBL/GenBank/DDBJ databases">
        <title>Updating the genus Pseudomonas: Description of 43 new species and partition of the Pseudomonas putida group.</title>
        <authorList>
            <person name="Girard L."/>
            <person name="Lood C."/>
            <person name="Vandamme P."/>
            <person name="Rokni-Zadeh H."/>
            <person name="Van Noort V."/>
            <person name="Hofte M."/>
            <person name="Lavigne R."/>
            <person name="De Mot R."/>
        </authorList>
    </citation>
    <scope>NUCLEOTIDE SEQUENCE [LARGE SCALE GENOMIC DNA]</scope>
    <source>
        <strain evidence="2 3">COR58</strain>
    </source>
</reference>
<name>A0ABS6PDH9_9PSED</name>
<evidence type="ECO:0000313" key="2">
    <source>
        <dbReference type="EMBL" id="MBV4458534.1"/>
    </source>
</evidence>
<comment type="caution">
    <text evidence="2">The sequence shown here is derived from an EMBL/GenBank/DDBJ whole genome shotgun (WGS) entry which is preliminary data.</text>
</comment>
<feature type="domain" description="DUF3885" evidence="1">
    <location>
        <begin position="4"/>
        <end position="195"/>
    </location>
</feature>
<dbReference type="InterPro" id="IPR024976">
    <property type="entry name" value="DUF3885"/>
</dbReference>
<sequence length="209" mass="23587">MNLQREIDHLFDGQAFARPLFYACPGGLRFGLSEGGGMIEQFLTALRKSTEVCRDVFDGEDSLTVCLRTHSRGNPMAHRPTLLALRSAGIQIPAVRSVWSEMIDDEWFDEAVPEYWVNVAFEAPSDLLQAVLWCAMASDFGAIRPKPGCAFYLFNLNRQVMAFPYDDRGMDVVGPNKTLLSRLYRKHQAYLLDYDREAMDATFAESGDD</sequence>
<proteinExistence type="predicted"/>
<keyword evidence="3" id="KW-1185">Reference proteome</keyword>
<evidence type="ECO:0000259" key="1">
    <source>
        <dbReference type="Pfam" id="PF13021"/>
    </source>
</evidence>
<dbReference type="RefSeq" id="WP_217892133.1">
    <property type="nucleotide sequence ID" value="NZ_JAHSTS010000001.1"/>
</dbReference>
<accession>A0ABS6PDH9</accession>